<dbReference type="Gene3D" id="1.10.510.10">
    <property type="entry name" value="Transferase(Phosphotransferase) domain 1"/>
    <property type="match status" value="1"/>
</dbReference>
<proteinExistence type="predicted"/>
<dbReference type="STRING" id="763406.A0A1E3NGL4"/>
<evidence type="ECO:0000313" key="9">
    <source>
        <dbReference type="EMBL" id="ODQ45295.1"/>
    </source>
</evidence>
<dbReference type="PROSITE" id="PS00107">
    <property type="entry name" value="PROTEIN_KINASE_ATP"/>
    <property type="match status" value="1"/>
</dbReference>
<evidence type="ECO:0000256" key="6">
    <source>
        <dbReference type="PROSITE-ProRule" id="PRU10141"/>
    </source>
</evidence>
<feature type="region of interest" description="Disordered" evidence="7">
    <location>
        <begin position="244"/>
        <end position="295"/>
    </location>
</feature>
<feature type="region of interest" description="Disordered" evidence="7">
    <location>
        <begin position="1"/>
        <end position="35"/>
    </location>
</feature>
<reference evidence="9 10" key="1">
    <citation type="journal article" date="2016" name="Proc. Natl. Acad. Sci. U.S.A.">
        <title>Comparative genomics of biotechnologically important yeasts.</title>
        <authorList>
            <person name="Riley R."/>
            <person name="Haridas S."/>
            <person name="Wolfe K.H."/>
            <person name="Lopes M.R."/>
            <person name="Hittinger C.T."/>
            <person name="Goeker M."/>
            <person name="Salamov A.A."/>
            <person name="Wisecaver J.H."/>
            <person name="Long T.M."/>
            <person name="Calvey C.H."/>
            <person name="Aerts A.L."/>
            <person name="Barry K.W."/>
            <person name="Choi C."/>
            <person name="Clum A."/>
            <person name="Coughlan A.Y."/>
            <person name="Deshpande S."/>
            <person name="Douglass A.P."/>
            <person name="Hanson S.J."/>
            <person name="Klenk H.-P."/>
            <person name="LaButti K.M."/>
            <person name="Lapidus A."/>
            <person name="Lindquist E.A."/>
            <person name="Lipzen A.M."/>
            <person name="Meier-Kolthoff J.P."/>
            <person name="Ohm R.A."/>
            <person name="Otillar R.P."/>
            <person name="Pangilinan J.L."/>
            <person name="Peng Y."/>
            <person name="Rokas A."/>
            <person name="Rosa C.A."/>
            <person name="Scheuner C."/>
            <person name="Sibirny A.A."/>
            <person name="Slot J.C."/>
            <person name="Stielow J.B."/>
            <person name="Sun H."/>
            <person name="Kurtzman C.P."/>
            <person name="Blackwell M."/>
            <person name="Grigoriev I.V."/>
            <person name="Jeffries T.W."/>
        </authorList>
    </citation>
    <scope>NUCLEOTIDE SEQUENCE [LARGE SCALE GENOMIC DNA]</scope>
    <source>
        <strain evidence="9 10">NRRL Y-2026</strain>
    </source>
</reference>
<evidence type="ECO:0000259" key="8">
    <source>
        <dbReference type="PROSITE" id="PS50011"/>
    </source>
</evidence>
<dbReference type="InterPro" id="IPR051175">
    <property type="entry name" value="CLK_kinases"/>
</dbReference>
<feature type="compositionally biased region" description="Low complexity" evidence="7">
    <location>
        <begin position="459"/>
        <end position="484"/>
    </location>
</feature>
<dbReference type="PANTHER" id="PTHR45646">
    <property type="entry name" value="SERINE/THREONINE-PROTEIN KINASE DOA-RELATED"/>
    <property type="match status" value="1"/>
</dbReference>
<dbReference type="GeneID" id="30178425"/>
<dbReference type="Proteomes" id="UP000094455">
    <property type="component" value="Unassembled WGS sequence"/>
</dbReference>
<evidence type="ECO:0000313" key="10">
    <source>
        <dbReference type="Proteomes" id="UP000094455"/>
    </source>
</evidence>
<protein>
    <recommendedName>
        <fullName evidence="8">Protein kinase domain-containing protein</fullName>
    </recommendedName>
</protein>
<dbReference type="SUPFAM" id="SSF56112">
    <property type="entry name" value="Protein kinase-like (PK-like)"/>
    <property type="match status" value="1"/>
</dbReference>
<dbReference type="GO" id="GO:0005524">
    <property type="term" value="F:ATP binding"/>
    <property type="evidence" value="ECO:0007669"/>
    <property type="project" value="UniProtKB-UniRule"/>
</dbReference>
<feature type="compositionally biased region" description="Polar residues" evidence="7">
    <location>
        <begin position="14"/>
        <end position="26"/>
    </location>
</feature>
<keyword evidence="10" id="KW-1185">Reference proteome</keyword>
<dbReference type="RefSeq" id="XP_019016408.1">
    <property type="nucleotide sequence ID" value="XM_019161738.1"/>
</dbReference>
<feature type="region of interest" description="Disordered" evidence="7">
    <location>
        <begin position="459"/>
        <end position="492"/>
    </location>
</feature>
<evidence type="ECO:0000256" key="4">
    <source>
        <dbReference type="ARBA" id="ARBA00022777"/>
    </source>
</evidence>
<dbReference type="CDD" id="cd14134">
    <property type="entry name" value="PKc_CLK"/>
    <property type="match status" value="1"/>
</dbReference>
<dbReference type="EMBL" id="KV454005">
    <property type="protein sequence ID" value="ODQ45295.1"/>
    <property type="molecule type" value="Genomic_DNA"/>
</dbReference>
<evidence type="ECO:0000256" key="1">
    <source>
        <dbReference type="ARBA" id="ARBA00022527"/>
    </source>
</evidence>
<dbReference type="InterPro" id="IPR000719">
    <property type="entry name" value="Prot_kinase_dom"/>
</dbReference>
<keyword evidence="5 6" id="KW-0067">ATP-binding</keyword>
<feature type="region of interest" description="Disordered" evidence="7">
    <location>
        <begin position="78"/>
        <end position="114"/>
    </location>
</feature>
<dbReference type="InterPro" id="IPR008271">
    <property type="entry name" value="Ser/Thr_kinase_AS"/>
</dbReference>
<gene>
    <name evidence="9" type="ORF">PICMEDRAFT_17775</name>
</gene>
<dbReference type="GO" id="GO:0004674">
    <property type="term" value="F:protein serine/threonine kinase activity"/>
    <property type="evidence" value="ECO:0007669"/>
    <property type="project" value="UniProtKB-KW"/>
</dbReference>
<name>A0A1E3NGL4_9ASCO</name>
<dbReference type="AlphaFoldDB" id="A0A1E3NGL4"/>
<keyword evidence="2" id="KW-0808">Transferase</keyword>
<keyword evidence="1" id="KW-0723">Serine/threonine-protein kinase</keyword>
<keyword evidence="3 6" id="KW-0547">Nucleotide-binding</keyword>
<dbReference type="PROSITE" id="PS00108">
    <property type="entry name" value="PROTEIN_KINASE_ST"/>
    <property type="match status" value="1"/>
</dbReference>
<evidence type="ECO:0000256" key="3">
    <source>
        <dbReference type="ARBA" id="ARBA00022741"/>
    </source>
</evidence>
<dbReference type="GO" id="GO:0005634">
    <property type="term" value="C:nucleus"/>
    <property type="evidence" value="ECO:0007669"/>
    <property type="project" value="TreeGrafter"/>
</dbReference>
<accession>A0A1E3NGL4</accession>
<dbReference type="PROSITE" id="PS50011">
    <property type="entry name" value="PROTEIN_KINASE_DOM"/>
    <property type="match status" value="1"/>
</dbReference>
<evidence type="ECO:0000256" key="2">
    <source>
        <dbReference type="ARBA" id="ARBA00022679"/>
    </source>
</evidence>
<feature type="domain" description="Protein kinase" evidence="8">
    <location>
        <begin position="513"/>
        <end position="883"/>
    </location>
</feature>
<dbReference type="GO" id="GO:0030447">
    <property type="term" value="P:filamentous growth"/>
    <property type="evidence" value="ECO:0007669"/>
    <property type="project" value="UniProtKB-ARBA"/>
</dbReference>
<dbReference type="SMART" id="SM00220">
    <property type="entry name" value="S_TKc"/>
    <property type="match status" value="1"/>
</dbReference>
<feature type="compositionally biased region" description="Acidic residues" evidence="7">
    <location>
        <begin position="99"/>
        <end position="114"/>
    </location>
</feature>
<organism evidence="9 10">
    <name type="scientific">Pichia membranifaciens NRRL Y-2026</name>
    <dbReference type="NCBI Taxonomy" id="763406"/>
    <lineage>
        <taxon>Eukaryota</taxon>
        <taxon>Fungi</taxon>
        <taxon>Dikarya</taxon>
        <taxon>Ascomycota</taxon>
        <taxon>Saccharomycotina</taxon>
        <taxon>Pichiomycetes</taxon>
        <taxon>Pichiales</taxon>
        <taxon>Pichiaceae</taxon>
        <taxon>Pichia</taxon>
    </lineage>
</organism>
<dbReference type="PANTHER" id="PTHR45646:SF11">
    <property type="entry name" value="SERINE_THREONINE-PROTEIN KINASE DOA"/>
    <property type="match status" value="1"/>
</dbReference>
<dbReference type="OrthoDB" id="283111at2759"/>
<evidence type="ECO:0000256" key="5">
    <source>
        <dbReference type="ARBA" id="ARBA00022840"/>
    </source>
</evidence>
<dbReference type="GO" id="GO:0043484">
    <property type="term" value="P:regulation of RNA splicing"/>
    <property type="evidence" value="ECO:0007669"/>
    <property type="project" value="TreeGrafter"/>
</dbReference>
<dbReference type="InterPro" id="IPR017441">
    <property type="entry name" value="Protein_kinase_ATP_BS"/>
</dbReference>
<dbReference type="Pfam" id="PF00069">
    <property type="entry name" value="Pkinase"/>
    <property type="match status" value="1"/>
</dbReference>
<dbReference type="Gene3D" id="3.30.200.20">
    <property type="entry name" value="Phosphorylase Kinase, domain 1"/>
    <property type="match status" value="1"/>
</dbReference>
<keyword evidence="4" id="KW-0418">Kinase</keyword>
<feature type="binding site" evidence="6">
    <location>
        <position position="549"/>
    </location>
    <ligand>
        <name>ATP</name>
        <dbReference type="ChEBI" id="CHEBI:30616"/>
    </ligand>
</feature>
<evidence type="ECO:0000256" key="7">
    <source>
        <dbReference type="SAM" id="MobiDB-lite"/>
    </source>
</evidence>
<dbReference type="InterPro" id="IPR011009">
    <property type="entry name" value="Kinase-like_dom_sf"/>
</dbReference>
<sequence length="892" mass="101938">MATSLNYNRKRQRLLSNGSSASNTTRPHLIPKKQHFSDSINTEIINLDSDDEDYVFNNRLDDYRGYHDLHDFHGYRGYRDYPHENTQNGSKRTGHGDDEAAGDEDSENNDNDIDVIDVGADVDGVRSSASSDMQFTRHDSATHFYSHQNTFSDTAAAADITAYSHMDDDQDADIFGDIGEDQFGEYAAHRDPDKIDADAVVGEDDDDNNTDVILQNFDYNDNLIDTNDHYHHLKNFDHDNPMKDVYDIDDAPGDSAYDGNKERDGEYDDGVPDEERYHDENESAVDDTTLDNGESYTKYFRNNHSQKNATRHLSFTSPLNNLVSRFLKKSNAPPSLSATTVSNTADIADTASSSKKRTKSLPQLAYAKMTYSPALDRDEISLKIGDVKASLINHYAANYTYDQNNNRRHNNLRKFSFNQSIKSTTSSNPSFSSTSKSSATSSYDEKYLAHSKNDLQYVNLNNHNSSDSGNNNNTGNSKSNNSSSVKEDEDQNCDDEDGYYIVKSGAPFANGRFVIKKLLGQGTFGKVVKAYDHQTNSFVAIKIIKSIRKYREASKIELRVLTMLKKHDPTNKFQCIHLRECFDYRDHICIVTDLLKVSLYDFMDKNQFLPFPGSHIQAMTKQLLRSVAFLHDLNLIHTDLKPENILIKDASYSKKPYHKLNDNETYFRKILKDPKIYTIDFGSAIFQDEYHSSIISTRHYRAPEIILGVGWSFPCDIWSIGCVLVELLTGDALFKTHENEQHLAMMEKVIGKPVDSKMVRQCLNLYKTDNRNNYSNNRFDTSIVSAFSRRTGKLRFPKPSTDHKLIQEVEQLKSIESLVEEKVGFKFDMNLSVRESLSQFKVSFKLKDDYIFWYYYIDLIKRMLVFCPDERTTAKDALNHKWFKLGIMDDGI</sequence>